<keyword evidence="3" id="KW-1185">Reference proteome</keyword>
<dbReference type="AlphaFoldDB" id="A0A8J3S679"/>
<feature type="signal peptide" evidence="1">
    <location>
        <begin position="1"/>
        <end position="23"/>
    </location>
</feature>
<dbReference type="EMBL" id="BOOI01000048">
    <property type="protein sequence ID" value="GIH86682.1"/>
    <property type="molecule type" value="Genomic_DNA"/>
</dbReference>
<proteinExistence type="predicted"/>
<organism evidence="2 3">
    <name type="scientific">Planobispora rosea</name>
    <dbReference type="NCBI Taxonomy" id="35762"/>
    <lineage>
        <taxon>Bacteria</taxon>
        <taxon>Bacillati</taxon>
        <taxon>Actinomycetota</taxon>
        <taxon>Actinomycetes</taxon>
        <taxon>Streptosporangiales</taxon>
        <taxon>Streptosporangiaceae</taxon>
        <taxon>Planobispora</taxon>
    </lineage>
</organism>
<sequence length="110" mass="11291">MRKPFLIAAVAVLVAGTAATGAAATTPAPPKAVGMCANVKNGGYLRMLEPKNPAKSQWGKCRTTEVKVTLPTTMGMPRGLDGGAFKLTTPAGAWTCSWKADTATLACVTP</sequence>
<reference evidence="2" key="1">
    <citation type="submission" date="2021-01" db="EMBL/GenBank/DDBJ databases">
        <title>Whole genome shotgun sequence of Planobispora rosea NBRC 15558.</title>
        <authorList>
            <person name="Komaki H."/>
            <person name="Tamura T."/>
        </authorList>
    </citation>
    <scope>NUCLEOTIDE SEQUENCE</scope>
    <source>
        <strain evidence="2">NBRC 15558</strain>
    </source>
</reference>
<keyword evidence="1" id="KW-0732">Signal</keyword>
<evidence type="ECO:0000313" key="3">
    <source>
        <dbReference type="Proteomes" id="UP000655044"/>
    </source>
</evidence>
<comment type="caution">
    <text evidence="2">The sequence shown here is derived from an EMBL/GenBank/DDBJ whole genome shotgun (WGS) entry which is preliminary data.</text>
</comment>
<accession>A0A8J3S679</accession>
<evidence type="ECO:0000313" key="2">
    <source>
        <dbReference type="EMBL" id="GIH86682.1"/>
    </source>
</evidence>
<feature type="chain" id="PRO_5038722699" description="Secreted protein" evidence="1">
    <location>
        <begin position="24"/>
        <end position="110"/>
    </location>
</feature>
<protein>
    <recommendedName>
        <fullName evidence="4">Secreted protein</fullName>
    </recommendedName>
</protein>
<dbReference type="Proteomes" id="UP000655044">
    <property type="component" value="Unassembled WGS sequence"/>
</dbReference>
<evidence type="ECO:0008006" key="4">
    <source>
        <dbReference type="Google" id="ProtNLM"/>
    </source>
</evidence>
<gene>
    <name evidence="2" type="ORF">Pro02_50900</name>
</gene>
<dbReference type="RefSeq" id="WP_189243182.1">
    <property type="nucleotide sequence ID" value="NZ_BMQP01000029.1"/>
</dbReference>
<name>A0A8J3S679_PLARO</name>
<evidence type="ECO:0000256" key="1">
    <source>
        <dbReference type="SAM" id="SignalP"/>
    </source>
</evidence>